<dbReference type="AlphaFoldDB" id="Q0AID1"/>
<dbReference type="InterPro" id="IPR010727">
    <property type="entry name" value="DUF1302"/>
</dbReference>
<protein>
    <recommendedName>
        <fullName evidence="3">Alginate export domain-containing protein</fullName>
    </recommendedName>
</protein>
<accession>Q0AID1</accession>
<dbReference type="EMBL" id="CP000450">
    <property type="protein sequence ID" value="ABI58901.1"/>
    <property type="molecule type" value="Genomic_DNA"/>
</dbReference>
<dbReference type="STRING" id="335283.Neut_0629"/>
<dbReference type="Pfam" id="PF06980">
    <property type="entry name" value="DUF1302"/>
    <property type="match status" value="1"/>
</dbReference>
<dbReference type="KEGG" id="net:Neut_0629"/>
<name>Q0AID1_NITEC</name>
<evidence type="ECO:0008006" key="3">
    <source>
        <dbReference type="Google" id="ProtNLM"/>
    </source>
</evidence>
<reference evidence="1 2" key="1">
    <citation type="journal article" date="2007" name="Environ. Microbiol.">
        <title>Whole-genome analysis of the ammonia-oxidizing bacterium, Nitrosomonas eutropha C91: implications for niche adaptation.</title>
        <authorList>
            <person name="Stein L.Y."/>
            <person name="Arp D.J."/>
            <person name="Berube P.M."/>
            <person name="Chain P.S."/>
            <person name="Hauser L."/>
            <person name="Jetten M.S."/>
            <person name="Klotz M.G."/>
            <person name="Larimer F.W."/>
            <person name="Norton J.M."/>
            <person name="Op den Camp H.J.M."/>
            <person name="Shin M."/>
            <person name="Wei X."/>
        </authorList>
    </citation>
    <scope>NUCLEOTIDE SEQUENCE [LARGE SCALE GENOMIC DNA]</scope>
    <source>
        <strain evidence="2">DSM 101675 / C91 / Nm57</strain>
    </source>
</reference>
<dbReference type="OrthoDB" id="9801336at2"/>
<evidence type="ECO:0000313" key="2">
    <source>
        <dbReference type="Proteomes" id="UP000001966"/>
    </source>
</evidence>
<proteinExistence type="predicted"/>
<evidence type="ECO:0000313" key="1">
    <source>
        <dbReference type="EMBL" id="ABI58901.1"/>
    </source>
</evidence>
<sequence>MPDQMPLLFLTCRKVIMLFLLLLLTWCSADICASTGKTLSLPISTTASPAQPDTIQIAQASTLDDLFEHDAADTNEPRQSFRQTSSWRGFSQLEFADTVTSPQHASKLRLRTELSNLGHLNPNIKWKLSARLDYDAIYDISDFYPRQVRRDQRLELFLRENYLDVSIADFDVRIGRQHIVWGEMVGLFFADVVSAKDMREFVLPDFDILRIPQWAVRTEYTKNDFHADFVWIPFASLDEIGRPGADFYPFKLPVAAPVSFLKEDRSGRNISRSNYGIRLSQLMNGWDVSAFYYHSLDATPTFYRVNQPWEPLLFQARHSEIDQAGSTVTKDLGPAVLKGEFVYTHGRRFNVTRPTVLDGLVRQDTLDYALGLDFTLPQDIRLNLQFFQRVYLDYDHTIFQDKWESGGSIFLQGDLWHDLQGQILMIHSLNRDEWMLRPRLTWNFARNWKMAVGVDIFNGPPTGLLGRFDSSDRVYTELRFSF</sequence>
<dbReference type="HOGENOM" id="CLU_031778_1_0_4"/>
<dbReference type="eggNOG" id="COG3103">
    <property type="taxonomic scope" value="Bacteria"/>
</dbReference>
<dbReference type="Proteomes" id="UP000001966">
    <property type="component" value="Chromosome"/>
</dbReference>
<dbReference type="SUPFAM" id="SSF56935">
    <property type="entry name" value="Porins"/>
    <property type="match status" value="1"/>
</dbReference>
<gene>
    <name evidence="1" type="ordered locus">Neut_0629</name>
</gene>
<organism evidence="1 2">
    <name type="scientific">Nitrosomonas eutropha (strain DSM 101675 / C91 / Nm57)</name>
    <dbReference type="NCBI Taxonomy" id="335283"/>
    <lineage>
        <taxon>Bacteria</taxon>
        <taxon>Pseudomonadati</taxon>
        <taxon>Pseudomonadota</taxon>
        <taxon>Betaproteobacteria</taxon>
        <taxon>Nitrosomonadales</taxon>
        <taxon>Nitrosomonadaceae</taxon>
        <taxon>Nitrosomonas</taxon>
    </lineage>
</organism>